<dbReference type="STRING" id="745411.B3C1_05722"/>
<dbReference type="InterPro" id="IPR017896">
    <property type="entry name" value="4Fe4S_Fe-S-bd"/>
</dbReference>
<evidence type="ECO:0000256" key="1">
    <source>
        <dbReference type="ARBA" id="ARBA00022448"/>
    </source>
</evidence>
<feature type="transmembrane region" description="Helical" evidence="8">
    <location>
        <begin position="162"/>
        <end position="180"/>
    </location>
</feature>
<protein>
    <submittedName>
        <fullName evidence="10">Iron-sulfur cluster-binding protein</fullName>
    </submittedName>
</protein>
<evidence type="ECO:0000313" key="11">
    <source>
        <dbReference type="Proteomes" id="UP000006755"/>
    </source>
</evidence>
<feature type="domain" description="4Fe-4S ferredoxin-type" evidence="9">
    <location>
        <begin position="260"/>
        <end position="288"/>
    </location>
</feature>
<evidence type="ECO:0000313" key="10">
    <source>
        <dbReference type="EMBL" id="EKE75933.1"/>
    </source>
</evidence>
<evidence type="ECO:0000256" key="6">
    <source>
        <dbReference type="ARBA" id="ARBA00023014"/>
    </source>
</evidence>
<evidence type="ECO:0000256" key="3">
    <source>
        <dbReference type="ARBA" id="ARBA00022723"/>
    </source>
</evidence>
<keyword evidence="1" id="KW-0813">Transport</keyword>
<dbReference type="PANTHER" id="PTHR30176">
    <property type="entry name" value="FERREDOXIN-TYPE PROTEIN NAPH"/>
    <property type="match status" value="1"/>
</dbReference>
<dbReference type="InterPro" id="IPR017900">
    <property type="entry name" value="4Fe4S_Fe_S_CS"/>
</dbReference>
<dbReference type="Gene3D" id="2.60.40.10">
    <property type="entry name" value="Immunoglobulins"/>
    <property type="match status" value="1"/>
</dbReference>
<keyword evidence="11" id="KW-1185">Reference proteome</keyword>
<name>K2JKT5_9GAMM</name>
<keyword evidence="3" id="KW-0479">Metal-binding</keyword>
<keyword evidence="5" id="KW-0408">Iron</keyword>
<dbReference type="GO" id="GO:0046872">
    <property type="term" value="F:metal ion binding"/>
    <property type="evidence" value="ECO:0007669"/>
    <property type="project" value="UniProtKB-KW"/>
</dbReference>
<dbReference type="InterPro" id="IPR014116">
    <property type="entry name" value="Cyt_c_oxidase_cbb3_FixG"/>
</dbReference>
<evidence type="ECO:0000256" key="4">
    <source>
        <dbReference type="ARBA" id="ARBA00022982"/>
    </source>
</evidence>
<dbReference type="SUPFAM" id="SSF54862">
    <property type="entry name" value="4Fe-4S ferredoxins"/>
    <property type="match status" value="1"/>
</dbReference>
<keyword evidence="8" id="KW-1133">Transmembrane helix</keyword>
<dbReference type="EMBL" id="AMRI01000006">
    <property type="protein sequence ID" value="EKE75933.1"/>
    <property type="molecule type" value="Genomic_DNA"/>
</dbReference>
<keyword evidence="8" id="KW-0472">Membrane</keyword>
<dbReference type="InterPro" id="IPR013783">
    <property type="entry name" value="Ig-like_fold"/>
</dbReference>
<evidence type="ECO:0000256" key="7">
    <source>
        <dbReference type="SAM" id="MobiDB-lite"/>
    </source>
</evidence>
<evidence type="ECO:0000256" key="5">
    <source>
        <dbReference type="ARBA" id="ARBA00023004"/>
    </source>
</evidence>
<gene>
    <name evidence="10" type="ORF">B3C1_05722</name>
</gene>
<reference evidence="10 11" key="1">
    <citation type="journal article" date="2012" name="J. Bacteriol.">
        <title>Genome Sequence of Gallaecimonas xiamenensis Type Strain 3-C-1.</title>
        <authorList>
            <person name="Lai Q."/>
            <person name="Wang L."/>
            <person name="Wang W."/>
            <person name="Shao Z."/>
        </authorList>
    </citation>
    <scope>NUCLEOTIDE SEQUENCE [LARGE SCALE GENOMIC DNA]</scope>
    <source>
        <strain evidence="10 11">3-C-1</strain>
    </source>
</reference>
<dbReference type="OrthoDB" id="9811700at2"/>
<dbReference type="PATRIC" id="fig|745411.4.peg.1139"/>
<sequence length="470" mass="53418">MSEKIPVRDVTIQQPDPNKSDRFNPRSRIYVRAVQGIYQRLRQRMGFVMLTLFLLLPWVPYGDRQGILLDVAEQKFYLFGVTLLPQDFTLLAYLFMIGAFGLFFVTTFLGRVWCGYWCPQTVWTFLFIWFEEKLEGTANQRKKLDQSPWNWNKGWRKTAKHLCWWLVSLLTALSFIAYFVPARSLFADFLTLQLGGGTLFWVLFFALCTYGNAGWMREIMCTHICPYARFQSVMFDKDTFIVGYDSARGEKRGPRGRKQDPKALGLGDCIDCQLCVQVCPTGIDIRNGLQYECINCGACIDACDGVMEKMGYPPRLIAYTTEHQLAGGKTKVARPKLLGYGAVLLVMLGLFVASLATRSLVQLDVVRDRNALYRETNEGLVENTYTLKVLNKDVDAHDFVLTVKGLPQGVQWQGEQQIKVAPGELATLPISLVVDPYDLQKPVTDIVFEVSLPGDDHNQVSQDSHFFGPR</sequence>
<evidence type="ECO:0000259" key="9">
    <source>
        <dbReference type="PROSITE" id="PS51379"/>
    </source>
</evidence>
<accession>K2JKT5</accession>
<dbReference type="eggNOG" id="COG0348">
    <property type="taxonomic scope" value="Bacteria"/>
</dbReference>
<feature type="transmembrane region" description="Helical" evidence="8">
    <location>
        <begin position="45"/>
        <end position="61"/>
    </location>
</feature>
<dbReference type="InterPro" id="IPR032879">
    <property type="entry name" value="FixG_C"/>
</dbReference>
<keyword evidence="2" id="KW-0004">4Fe-4S</keyword>
<evidence type="ECO:0000256" key="2">
    <source>
        <dbReference type="ARBA" id="ARBA00022485"/>
    </source>
</evidence>
<dbReference type="InterPro" id="IPR051684">
    <property type="entry name" value="Electron_Trans/Redox"/>
</dbReference>
<keyword evidence="8" id="KW-0812">Transmembrane</keyword>
<dbReference type="NCBIfam" id="TIGR02745">
    <property type="entry name" value="ccoG_rdxA_fixG"/>
    <property type="match status" value="1"/>
</dbReference>
<feature type="transmembrane region" description="Helical" evidence="8">
    <location>
        <begin position="192"/>
        <end position="210"/>
    </location>
</feature>
<dbReference type="RefSeq" id="WP_008483518.1">
    <property type="nucleotide sequence ID" value="NZ_AMRI01000006.1"/>
</dbReference>
<proteinExistence type="predicted"/>
<dbReference type="GO" id="GO:0051539">
    <property type="term" value="F:4 iron, 4 sulfur cluster binding"/>
    <property type="evidence" value="ECO:0007669"/>
    <property type="project" value="UniProtKB-KW"/>
</dbReference>
<dbReference type="PANTHER" id="PTHR30176:SF3">
    <property type="entry name" value="FERREDOXIN-TYPE PROTEIN NAPH"/>
    <property type="match status" value="1"/>
</dbReference>
<organism evidence="10 11">
    <name type="scientific">Gallaecimonas xiamenensis 3-C-1</name>
    <dbReference type="NCBI Taxonomy" id="745411"/>
    <lineage>
        <taxon>Bacteria</taxon>
        <taxon>Pseudomonadati</taxon>
        <taxon>Pseudomonadota</taxon>
        <taxon>Gammaproteobacteria</taxon>
        <taxon>Enterobacterales</taxon>
        <taxon>Gallaecimonadaceae</taxon>
        <taxon>Gallaecimonas</taxon>
    </lineage>
</organism>
<keyword evidence="6" id="KW-0411">Iron-sulfur</keyword>
<dbReference type="Pfam" id="PF11614">
    <property type="entry name" value="FixG_C"/>
    <property type="match status" value="1"/>
</dbReference>
<dbReference type="Pfam" id="PF12801">
    <property type="entry name" value="Fer4_5"/>
    <property type="match status" value="1"/>
</dbReference>
<keyword evidence="4" id="KW-0249">Electron transport</keyword>
<comment type="caution">
    <text evidence="10">The sequence shown here is derived from an EMBL/GenBank/DDBJ whole genome shotgun (WGS) entry which is preliminary data.</text>
</comment>
<dbReference type="Proteomes" id="UP000006755">
    <property type="component" value="Unassembled WGS sequence"/>
</dbReference>
<feature type="region of interest" description="Disordered" evidence="7">
    <location>
        <begin position="1"/>
        <end position="22"/>
    </location>
</feature>
<dbReference type="AlphaFoldDB" id="K2JKT5"/>
<feature type="transmembrane region" description="Helical" evidence="8">
    <location>
        <begin position="90"/>
        <end position="110"/>
    </location>
</feature>
<dbReference type="Pfam" id="PF13746">
    <property type="entry name" value="Fer4_18"/>
    <property type="match status" value="1"/>
</dbReference>
<dbReference type="PROSITE" id="PS51379">
    <property type="entry name" value="4FE4S_FER_2"/>
    <property type="match status" value="1"/>
</dbReference>
<dbReference type="PROSITE" id="PS00198">
    <property type="entry name" value="4FE4S_FER_1"/>
    <property type="match status" value="1"/>
</dbReference>
<feature type="transmembrane region" description="Helical" evidence="8">
    <location>
        <begin position="337"/>
        <end position="356"/>
    </location>
</feature>
<evidence type="ECO:0000256" key="8">
    <source>
        <dbReference type="SAM" id="Phobius"/>
    </source>
</evidence>
<dbReference type="GO" id="GO:0005886">
    <property type="term" value="C:plasma membrane"/>
    <property type="evidence" value="ECO:0007669"/>
    <property type="project" value="TreeGrafter"/>
</dbReference>